<accession>A0A8J3R0N9</accession>
<dbReference type="PROSITE" id="PS51462">
    <property type="entry name" value="NUDIX"/>
    <property type="match status" value="1"/>
</dbReference>
<evidence type="ECO:0000256" key="2">
    <source>
        <dbReference type="ARBA" id="ARBA00005582"/>
    </source>
</evidence>
<keyword evidence="4" id="KW-0460">Magnesium</keyword>
<dbReference type="PANTHER" id="PTHR43046:SF12">
    <property type="entry name" value="GDP-MANNOSE MANNOSYL HYDROLASE"/>
    <property type="match status" value="1"/>
</dbReference>
<dbReference type="InterPro" id="IPR000086">
    <property type="entry name" value="NUDIX_hydrolase_dom"/>
</dbReference>
<gene>
    <name evidence="7" type="ORF">Raf01_85000</name>
</gene>
<dbReference type="GO" id="GO:0016787">
    <property type="term" value="F:hydrolase activity"/>
    <property type="evidence" value="ECO:0007669"/>
    <property type="project" value="UniProtKB-KW"/>
</dbReference>
<evidence type="ECO:0000256" key="4">
    <source>
        <dbReference type="ARBA" id="ARBA00022842"/>
    </source>
</evidence>
<dbReference type="PRINTS" id="PR00502">
    <property type="entry name" value="NUDIXFAMILY"/>
</dbReference>
<dbReference type="PROSITE" id="PS00893">
    <property type="entry name" value="NUDIX_BOX"/>
    <property type="match status" value="1"/>
</dbReference>
<dbReference type="Gene3D" id="3.90.79.10">
    <property type="entry name" value="Nucleoside Triphosphate Pyrophosphohydrolase"/>
    <property type="match status" value="1"/>
</dbReference>
<name>A0A8J3R0N9_9ACTN</name>
<dbReference type="InterPro" id="IPR020476">
    <property type="entry name" value="Nudix_hydrolase"/>
</dbReference>
<dbReference type="AlphaFoldDB" id="A0A8J3R0N9"/>
<dbReference type="SUPFAM" id="SSF55811">
    <property type="entry name" value="Nudix"/>
    <property type="match status" value="1"/>
</dbReference>
<evidence type="ECO:0000313" key="7">
    <source>
        <dbReference type="EMBL" id="GIH20328.1"/>
    </source>
</evidence>
<comment type="cofactor">
    <cofactor evidence="1">
        <name>Mg(2+)</name>
        <dbReference type="ChEBI" id="CHEBI:18420"/>
    </cofactor>
</comment>
<dbReference type="InterPro" id="IPR020084">
    <property type="entry name" value="NUDIX_hydrolase_CS"/>
</dbReference>
<evidence type="ECO:0000313" key="8">
    <source>
        <dbReference type="Proteomes" id="UP000642748"/>
    </source>
</evidence>
<evidence type="ECO:0000256" key="1">
    <source>
        <dbReference type="ARBA" id="ARBA00001946"/>
    </source>
</evidence>
<evidence type="ECO:0000256" key="3">
    <source>
        <dbReference type="ARBA" id="ARBA00022801"/>
    </source>
</evidence>
<dbReference type="Pfam" id="PF00293">
    <property type="entry name" value="NUDIX"/>
    <property type="match status" value="1"/>
</dbReference>
<keyword evidence="8" id="KW-1185">Reference proteome</keyword>
<dbReference type="Proteomes" id="UP000642748">
    <property type="component" value="Unassembled WGS sequence"/>
</dbReference>
<comment type="similarity">
    <text evidence="2 5">Belongs to the Nudix hydrolase family.</text>
</comment>
<reference evidence="7" key="1">
    <citation type="submission" date="2021-01" db="EMBL/GenBank/DDBJ databases">
        <title>Whole genome shotgun sequence of Rugosimonospora africana NBRC 104875.</title>
        <authorList>
            <person name="Komaki H."/>
            <person name="Tamura T."/>
        </authorList>
    </citation>
    <scope>NUCLEOTIDE SEQUENCE</scope>
    <source>
        <strain evidence="7">NBRC 104875</strain>
    </source>
</reference>
<dbReference type="PANTHER" id="PTHR43046">
    <property type="entry name" value="GDP-MANNOSE MANNOSYL HYDROLASE"/>
    <property type="match status" value="1"/>
</dbReference>
<protein>
    <submittedName>
        <fullName evidence="7">NUDIX hydrolase</fullName>
    </submittedName>
</protein>
<organism evidence="7 8">
    <name type="scientific">Rugosimonospora africana</name>
    <dbReference type="NCBI Taxonomy" id="556532"/>
    <lineage>
        <taxon>Bacteria</taxon>
        <taxon>Bacillati</taxon>
        <taxon>Actinomycetota</taxon>
        <taxon>Actinomycetes</taxon>
        <taxon>Micromonosporales</taxon>
        <taxon>Micromonosporaceae</taxon>
        <taxon>Rugosimonospora</taxon>
    </lineage>
</organism>
<dbReference type="EMBL" id="BONZ01000093">
    <property type="protein sequence ID" value="GIH20328.1"/>
    <property type="molecule type" value="Genomic_DNA"/>
</dbReference>
<proteinExistence type="inferred from homology"/>
<dbReference type="CDD" id="cd18876">
    <property type="entry name" value="NUDIX_Hydrolase"/>
    <property type="match status" value="1"/>
</dbReference>
<comment type="caution">
    <text evidence="7">The sequence shown here is derived from an EMBL/GenBank/DDBJ whole genome shotgun (WGS) entry which is preliminary data.</text>
</comment>
<sequence length="153" mass="16732">MAQPRVAASALILDAAGRVLMLRPTYKKHWDIPGGYVEPGESPYAACVREIGEELGITPHIGPMLVIDWAPAEYEGDKIIYVFDGGSLSDDDLRRIAVENGEITELRYADAIGLDDLASPRLASRIRMAIDAKRGGRMIYAEHGEEVPAGQRL</sequence>
<keyword evidence="3 5" id="KW-0378">Hydrolase</keyword>
<feature type="domain" description="Nudix hydrolase" evidence="6">
    <location>
        <begin position="3"/>
        <end position="130"/>
    </location>
</feature>
<evidence type="ECO:0000256" key="5">
    <source>
        <dbReference type="RuleBase" id="RU003476"/>
    </source>
</evidence>
<evidence type="ECO:0000259" key="6">
    <source>
        <dbReference type="PROSITE" id="PS51462"/>
    </source>
</evidence>
<dbReference type="InterPro" id="IPR015797">
    <property type="entry name" value="NUDIX_hydrolase-like_dom_sf"/>
</dbReference>